<feature type="region of interest" description="Disordered" evidence="2">
    <location>
        <begin position="290"/>
        <end position="348"/>
    </location>
</feature>
<feature type="compositionally biased region" description="Polar residues" evidence="2">
    <location>
        <begin position="101"/>
        <end position="114"/>
    </location>
</feature>
<feature type="region of interest" description="Disordered" evidence="2">
    <location>
        <begin position="16"/>
        <end position="251"/>
    </location>
</feature>
<keyword evidence="4" id="KW-1185">Reference proteome</keyword>
<evidence type="ECO:0000313" key="3">
    <source>
        <dbReference type="EMBL" id="KAI1618875.1"/>
    </source>
</evidence>
<dbReference type="InterPro" id="IPR051112">
    <property type="entry name" value="CWC26_splicing_factor"/>
</dbReference>
<name>A0AAN6E8X7_9EURO</name>
<accession>A0AAN6E8X7</accession>
<evidence type="ECO:0000256" key="1">
    <source>
        <dbReference type="ARBA" id="ARBA00011069"/>
    </source>
</evidence>
<protein>
    <submittedName>
        <fullName evidence="3">Pre-mRNA-splicing factor of RES complex-domain-containing protein</fullName>
    </submittedName>
</protein>
<dbReference type="Proteomes" id="UP001203852">
    <property type="component" value="Unassembled WGS sequence"/>
</dbReference>
<dbReference type="GO" id="GO:0005684">
    <property type="term" value="C:U2-type spliceosomal complex"/>
    <property type="evidence" value="ECO:0007669"/>
    <property type="project" value="TreeGrafter"/>
</dbReference>
<dbReference type="GO" id="GO:0000398">
    <property type="term" value="P:mRNA splicing, via spliceosome"/>
    <property type="evidence" value="ECO:0007669"/>
    <property type="project" value="TreeGrafter"/>
</dbReference>
<proteinExistence type="inferred from homology"/>
<evidence type="ECO:0000256" key="2">
    <source>
        <dbReference type="SAM" id="MobiDB-lite"/>
    </source>
</evidence>
<dbReference type="PANTHER" id="PTHR31809">
    <property type="entry name" value="BUD13 HOMOLOG"/>
    <property type="match status" value="1"/>
</dbReference>
<evidence type="ECO:0000313" key="4">
    <source>
        <dbReference type="Proteomes" id="UP001203852"/>
    </source>
</evidence>
<dbReference type="AlphaFoldDB" id="A0AAN6E8X7"/>
<reference evidence="3" key="1">
    <citation type="journal article" date="2022" name="bioRxiv">
        <title>Deciphering the potential niche of two novel black yeast fungi from a biological soil crust based on their genomes, phenotypes, and melanin regulation.</title>
        <authorList>
            <consortium name="DOE Joint Genome Institute"/>
            <person name="Carr E.C."/>
            <person name="Barton Q."/>
            <person name="Grambo S."/>
            <person name="Sullivan M."/>
            <person name="Renfro C.M."/>
            <person name="Kuo A."/>
            <person name="Pangilinan J."/>
            <person name="Lipzen A."/>
            <person name="Keymanesh K."/>
            <person name="Savage E."/>
            <person name="Barry K."/>
            <person name="Grigoriev I.V."/>
            <person name="Riekhof W.R."/>
            <person name="Harris S.S."/>
        </authorList>
    </citation>
    <scope>NUCLEOTIDE SEQUENCE</scope>
    <source>
        <strain evidence="3">JF 03-4F</strain>
    </source>
</reference>
<feature type="compositionally biased region" description="Basic and acidic residues" evidence="2">
    <location>
        <begin position="193"/>
        <end position="251"/>
    </location>
</feature>
<sequence length="383" mass="42428">MPSANLADYLAKNYLNATNSSDQASGDFQDSSRPKKKRRKAKDQPDSGLMIADDDDALTLKGSSSRRDEDDDNTPTFETGIKSAEFRKKKSVNWKVVSTGDEPSSNPNQPTSADADTEADRILAEAAAESDQRRREIEDEDAPAIVETEQDEAPKMSSGAKAGLQTAADTLALIEREERERALEKKRSKSRKEKSPEQETIYRDATGRRIDVSMKRAEARAAEAEKRRAEKQAKEDAMGDVQRRERDAAKKDLEEAKFLSLARGADDEQMNDQLRQVQRWDDPMAQYMAEKAAEERGPRDAVATKGTGGGAGGAGAGAGSAKTVAKSRSRVYAGHAPPNRYGITPGWRWDGVDRGNGFEKDWFQARSRSTRNADLEYQWQMDE</sequence>
<organism evidence="3 4">
    <name type="scientific">Exophiala viscosa</name>
    <dbReference type="NCBI Taxonomy" id="2486360"/>
    <lineage>
        <taxon>Eukaryota</taxon>
        <taxon>Fungi</taxon>
        <taxon>Dikarya</taxon>
        <taxon>Ascomycota</taxon>
        <taxon>Pezizomycotina</taxon>
        <taxon>Eurotiomycetes</taxon>
        <taxon>Chaetothyriomycetidae</taxon>
        <taxon>Chaetothyriales</taxon>
        <taxon>Herpotrichiellaceae</taxon>
        <taxon>Exophiala</taxon>
    </lineage>
</organism>
<dbReference type="GO" id="GO:0070274">
    <property type="term" value="C:RES complex"/>
    <property type="evidence" value="ECO:0007669"/>
    <property type="project" value="TreeGrafter"/>
</dbReference>
<comment type="caution">
    <text evidence="3">The sequence shown here is derived from an EMBL/GenBank/DDBJ whole genome shotgun (WGS) entry which is preliminary data.</text>
</comment>
<comment type="similarity">
    <text evidence="1">Belongs to the CWC26 family.</text>
</comment>
<feature type="compositionally biased region" description="Polar residues" evidence="2">
    <location>
        <begin position="16"/>
        <end position="28"/>
    </location>
</feature>
<dbReference type="InterPro" id="IPR018609">
    <property type="entry name" value="Bud13"/>
</dbReference>
<gene>
    <name evidence="3" type="ORF">EDD36DRAFT_44239</name>
</gene>
<dbReference type="EMBL" id="MU404350">
    <property type="protein sequence ID" value="KAI1618875.1"/>
    <property type="molecule type" value="Genomic_DNA"/>
</dbReference>
<dbReference type="GO" id="GO:0003723">
    <property type="term" value="F:RNA binding"/>
    <property type="evidence" value="ECO:0007669"/>
    <property type="project" value="TreeGrafter"/>
</dbReference>
<dbReference type="Pfam" id="PF09736">
    <property type="entry name" value="Bud13"/>
    <property type="match status" value="1"/>
</dbReference>
<feature type="compositionally biased region" description="Gly residues" evidence="2">
    <location>
        <begin position="306"/>
        <end position="318"/>
    </location>
</feature>
<feature type="compositionally biased region" description="Basic and acidic residues" evidence="2">
    <location>
        <begin position="174"/>
        <end position="185"/>
    </location>
</feature>
<dbReference type="PANTHER" id="PTHR31809:SF0">
    <property type="entry name" value="BUD13 HOMOLOG"/>
    <property type="match status" value="1"/>
</dbReference>